<dbReference type="EMBL" id="NKHZ01000089">
    <property type="protein sequence ID" value="PNS13957.1"/>
    <property type="molecule type" value="Genomic_DNA"/>
</dbReference>
<dbReference type="GO" id="GO:0012507">
    <property type="term" value="C:ER to Golgi transport vesicle membrane"/>
    <property type="evidence" value="ECO:0007669"/>
    <property type="project" value="UniProtKB-SubCell"/>
</dbReference>
<sequence length="107" mass="11989">MATQRRIINAEKTFLDQDEQPKKSDIKPAVPTPVILKLLFFSFAMVTFPIGSYFLSRDLLFRGNSTYAGALAAVIANVVLIGYVVVAFQDDMSERAEEAEKENKKSR</sequence>
<evidence type="ECO:0000256" key="1">
    <source>
        <dbReference type="ARBA" id="ARBA00022692"/>
    </source>
</evidence>
<comment type="subcellular location">
    <subcellularLocation>
        <location evidence="6">Endoplasmic reticulum membrane</location>
        <topology evidence="6">Multi-pass membrane protein</topology>
    </subcellularLocation>
    <subcellularLocation>
        <location evidence="6">Endoplasmic reticulum-Golgi intermediate compartment membrane</location>
        <topology evidence="6">Multi-pass membrane protein</topology>
    </subcellularLocation>
    <subcellularLocation>
        <location evidence="6">Cytoplasmic vesicle</location>
        <location evidence="6">COPII-coated vesicle membrane</location>
        <topology evidence="6">Multi-pass membrane protein</topology>
    </subcellularLocation>
</comment>
<dbReference type="GO" id="GO:0070072">
    <property type="term" value="P:vacuolar proton-transporting V-type ATPase complex assembly"/>
    <property type="evidence" value="ECO:0007669"/>
    <property type="project" value="UniProtKB-UniRule"/>
</dbReference>
<name>A0A2K1QFP2_9PEZI</name>
<dbReference type="Proteomes" id="UP000243797">
    <property type="component" value="Unassembled WGS sequence"/>
</dbReference>
<dbReference type="GO" id="GO:0005789">
    <property type="term" value="C:endoplasmic reticulum membrane"/>
    <property type="evidence" value="ECO:0007669"/>
    <property type="project" value="UniProtKB-SubCell"/>
</dbReference>
<feature type="transmembrane region" description="Helical" evidence="6">
    <location>
        <begin position="67"/>
        <end position="88"/>
    </location>
</feature>
<feature type="short sequence motif" description="Prevents secretion from ER" evidence="6">
    <location>
        <begin position="104"/>
        <end position="107"/>
    </location>
</feature>
<dbReference type="OrthoDB" id="160405at2759"/>
<keyword evidence="5 6" id="KW-0968">Cytoplasmic vesicle</keyword>
<keyword evidence="1 6" id="KW-0812">Transmembrane</keyword>
<protein>
    <submittedName>
        <fullName evidence="7">Uncharacterized protein</fullName>
    </submittedName>
</protein>
<evidence type="ECO:0000256" key="4">
    <source>
        <dbReference type="ARBA" id="ARBA00023136"/>
    </source>
</evidence>
<comment type="function">
    <text evidence="6">Required for the assembly of the V0 complex of the vacuolar ATPase (V-ATPase) in the endoplasmic reticulum.</text>
</comment>
<evidence type="ECO:0000256" key="3">
    <source>
        <dbReference type="ARBA" id="ARBA00022989"/>
    </source>
</evidence>
<feature type="transmembrane region" description="Helical" evidence="6">
    <location>
        <begin position="34"/>
        <end position="55"/>
    </location>
</feature>
<dbReference type="InterPro" id="IPR019013">
    <property type="entry name" value="Vma21"/>
</dbReference>
<keyword evidence="2 6" id="KW-0256">Endoplasmic reticulum</keyword>
<dbReference type="GO" id="GO:0033116">
    <property type="term" value="C:endoplasmic reticulum-Golgi intermediate compartment membrane"/>
    <property type="evidence" value="ECO:0007669"/>
    <property type="project" value="UniProtKB-SubCell"/>
</dbReference>
<dbReference type="PANTHER" id="PTHR31792:SF3">
    <property type="entry name" value="VACUOLAR ATPASE ASSEMBLY INTEGRAL MEMBRANE PROTEIN VMA21"/>
    <property type="match status" value="1"/>
</dbReference>
<dbReference type="AlphaFoldDB" id="A0A2K1QFP2"/>
<evidence type="ECO:0000313" key="7">
    <source>
        <dbReference type="EMBL" id="PNS13957.1"/>
    </source>
</evidence>
<keyword evidence="8" id="KW-1185">Reference proteome</keyword>
<dbReference type="HAMAP" id="MF_03058">
    <property type="entry name" value="VMA21"/>
    <property type="match status" value="1"/>
</dbReference>
<evidence type="ECO:0000256" key="2">
    <source>
        <dbReference type="ARBA" id="ARBA00022824"/>
    </source>
</evidence>
<reference evidence="7 8" key="1">
    <citation type="submission" date="2017-06" db="EMBL/GenBank/DDBJ databases">
        <title>Draft genome sequence of a variant of Elsinoe murrayae.</title>
        <authorList>
            <person name="Cheng Q."/>
        </authorList>
    </citation>
    <scope>NUCLEOTIDE SEQUENCE [LARGE SCALE GENOMIC DNA]</scope>
    <source>
        <strain evidence="7 8">CQ-2017a</strain>
    </source>
</reference>
<dbReference type="PANTHER" id="PTHR31792">
    <property type="entry name" value="VACUOLAR ATPASE ASSEMBLY INTEGRAL MEMBRANE PROTEIN VMA21"/>
    <property type="match status" value="1"/>
</dbReference>
<dbReference type="Pfam" id="PF09446">
    <property type="entry name" value="VMA21"/>
    <property type="match status" value="1"/>
</dbReference>
<accession>A0A2K1QFP2</accession>
<comment type="caution">
    <text evidence="7">The sequence shown here is derived from an EMBL/GenBank/DDBJ whole genome shotgun (WGS) entry which is preliminary data.</text>
</comment>
<keyword evidence="4 6" id="KW-0472">Membrane</keyword>
<evidence type="ECO:0000256" key="5">
    <source>
        <dbReference type="ARBA" id="ARBA00023329"/>
    </source>
</evidence>
<organism evidence="7 8">
    <name type="scientific">Sphaceloma murrayae</name>
    <dbReference type="NCBI Taxonomy" id="2082308"/>
    <lineage>
        <taxon>Eukaryota</taxon>
        <taxon>Fungi</taxon>
        <taxon>Dikarya</taxon>
        <taxon>Ascomycota</taxon>
        <taxon>Pezizomycotina</taxon>
        <taxon>Dothideomycetes</taxon>
        <taxon>Dothideomycetidae</taxon>
        <taxon>Myriangiales</taxon>
        <taxon>Elsinoaceae</taxon>
        <taxon>Sphaceloma</taxon>
    </lineage>
</organism>
<evidence type="ECO:0000256" key="6">
    <source>
        <dbReference type="HAMAP-Rule" id="MF_03058"/>
    </source>
</evidence>
<comment type="similarity">
    <text evidence="6">Belongs to the VMA21 family.</text>
</comment>
<dbReference type="FunCoup" id="A0A2K1QFP2">
    <property type="interactions" value="41"/>
</dbReference>
<gene>
    <name evidence="7" type="ORF">CAC42_1448</name>
</gene>
<keyword evidence="3 6" id="KW-1133">Transmembrane helix</keyword>
<dbReference type="STRING" id="2082308.A0A2K1QFP2"/>
<dbReference type="InParanoid" id="A0A2K1QFP2"/>
<proteinExistence type="inferred from homology"/>
<evidence type="ECO:0000313" key="8">
    <source>
        <dbReference type="Proteomes" id="UP000243797"/>
    </source>
</evidence>